<dbReference type="InterPro" id="IPR050679">
    <property type="entry name" value="Bact_HTH_transcr_reg"/>
</dbReference>
<name>A0A1C4UHN2_9ACTN</name>
<reference evidence="3" key="1">
    <citation type="submission" date="2016-06" db="EMBL/GenBank/DDBJ databases">
        <authorList>
            <person name="Varghese N."/>
            <person name="Submissions Spin"/>
        </authorList>
    </citation>
    <scope>NUCLEOTIDE SEQUENCE [LARGE SCALE GENOMIC DNA]</scope>
    <source>
        <strain evidence="3">DSM 43168</strain>
    </source>
</reference>
<evidence type="ECO:0000259" key="1">
    <source>
        <dbReference type="SMART" id="SM00866"/>
    </source>
</evidence>
<dbReference type="AlphaFoldDB" id="A0A1C4UHN2"/>
<dbReference type="InterPro" id="IPR011663">
    <property type="entry name" value="UTRA"/>
</dbReference>
<evidence type="ECO:0000313" key="2">
    <source>
        <dbReference type="EMBL" id="SCE71177.1"/>
    </source>
</evidence>
<dbReference type="Gene3D" id="3.40.1410.10">
    <property type="entry name" value="Chorismate lyase-like"/>
    <property type="match status" value="1"/>
</dbReference>
<dbReference type="GO" id="GO:0003677">
    <property type="term" value="F:DNA binding"/>
    <property type="evidence" value="ECO:0007669"/>
    <property type="project" value="UniProtKB-KW"/>
</dbReference>
<dbReference type="GO" id="GO:0045892">
    <property type="term" value="P:negative regulation of DNA-templated transcription"/>
    <property type="evidence" value="ECO:0007669"/>
    <property type="project" value="TreeGrafter"/>
</dbReference>
<keyword evidence="2" id="KW-0238">DNA-binding</keyword>
<protein>
    <submittedName>
        <fullName evidence="2">DNA-binding transcriptional regulator, GntR family</fullName>
    </submittedName>
</protein>
<dbReference type="PANTHER" id="PTHR44846:SF17">
    <property type="entry name" value="GNTR-FAMILY TRANSCRIPTIONAL REGULATOR"/>
    <property type="match status" value="1"/>
</dbReference>
<dbReference type="SMART" id="SM00866">
    <property type="entry name" value="UTRA"/>
    <property type="match status" value="1"/>
</dbReference>
<feature type="domain" description="UbiC transcription regulator-associated" evidence="1">
    <location>
        <begin position="31"/>
        <end position="172"/>
    </location>
</feature>
<dbReference type="SUPFAM" id="SSF64288">
    <property type="entry name" value="Chorismate lyase-like"/>
    <property type="match status" value="1"/>
</dbReference>
<accession>A0A1C4UHN2</accession>
<dbReference type="RefSeq" id="WP_074472550.1">
    <property type="nucleotide sequence ID" value="NZ_FMCT01000001.1"/>
</dbReference>
<sequence length="180" mass="19962">MRVTGWTSVSMPYVVPRVDDAPEPWATEAATHGGVGTQRLLDVAEVDPPSEVAEALQAVDGIQVLVRRRLMLFDERPVELTDSYYPLHLARGTALAEPRKIRGGAVSLLAQLGHRPRRATEDVRARRPTPTERTLLNLASDEWVLSLTRLLTTEAGVPVEVSMMTMVAEGRRLRYQVAIE</sequence>
<dbReference type="PANTHER" id="PTHR44846">
    <property type="entry name" value="MANNOSYL-D-GLYCERATE TRANSPORT/METABOLISM SYSTEM REPRESSOR MNGR-RELATED"/>
    <property type="match status" value="1"/>
</dbReference>
<dbReference type="Proteomes" id="UP000183585">
    <property type="component" value="Unassembled WGS sequence"/>
</dbReference>
<dbReference type="InterPro" id="IPR028978">
    <property type="entry name" value="Chorismate_lyase_/UTRA_dom_sf"/>
</dbReference>
<gene>
    <name evidence="2" type="ORF">GA0070563_101516</name>
</gene>
<organism evidence="2 3">
    <name type="scientific">Micromonospora carbonacea</name>
    <dbReference type="NCBI Taxonomy" id="47853"/>
    <lineage>
        <taxon>Bacteria</taxon>
        <taxon>Bacillati</taxon>
        <taxon>Actinomycetota</taxon>
        <taxon>Actinomycetes</taxon>
        <taxon>Micromonosporales</taxon>
        <taxon>Micromonosporaceae</taxon>
        <taxon>Micromonospora</taxon>
    </lineage>
</organism>
<dbReference type="EMBL" id="FMCT01000001">
    <property type="protein sequence ID" value="SCE71177.1"/>
    <property type="molecule type" value="Genomic_DNA"/>
</dbReference>
<dbReference type="Pfam" id="PF07702">
    <property type="entry name" value="UTRA"/>
    <property type="match status" value="1"/>
</dbReference>
<keyword evidence="3" id="KW-1185">Reference proteome</keyword>
<evidence type="ECO:0000313" key="3">
    <source>
        <dbReference type="Proteomes" id="UP000183585"/>
    </source>
</evidence>
<proteinExistence type="predicted"/>